<organism evidence="2 3">
    <name type="scientific">Deinococcus multiflagellatus</name>
    <dbReference type="NCBI Taxonomy" id="1656887"/>
    <lineage>
        <taxon>Bacteria</taxon>
        <taxon>Thermotogati</taxon>
        <taxon>Deinococcota</taxon>
        <taxon>Deinococci</taxon>
        <taxon>Deinococcales</taxon>
        <taxon>Deinococcaceae</taxon>
        <taxon>Deinococcus</taxon>
    </lineage>
</organism>
<evidence type="ECO:0000313" key="2">
    <source>
        <dbReference type="EMBL" id="MFC6663848.1"/>
    </source>
</evidence>
<evidence type="ECO:0000313" key="3">
    <source>
        <dbReference type="Proteomes" id="UP001596317"/>
    </source>
</evidence>
<reference evidence="3" key="1">
    <citation type="journal article" date="2019" name="Int. J. Syst. Evol. Microbiol.">
        <title>The Global Catalogue of Microorganisms (GCM) 10K type strain sequencing project: providing services to taxonomists for standard genome sequencing and annotation.</title>
        <authorList>
            <consortium name="The Broad Institute Genomics Platform"/>
            <consortium name="The Broad Institute Genome Sequencing Center for Infectious Disease"/>
            <person name="Wu L."/>
            <person name="Ma J."/>
        </authorList>
    </citation>
    <scope>NUCLEOTIDE SEQUENCE [LARGE SCALE GENOMIC DNA]</scope>
    <source>
        <strain evidence="3">CCUG 63830</strain>
    </source>
</reference>
<evidence type="ECO:0000256" key="1">
    <source>
        <dbReference type="SAM" id="MobiDB-lite"/>
    </source>
</evidence>
<accession>A0ABW1ZTK7</accession>
<dbReference type="EMBL" id="JBHSWB010000004">
    <property type="protein sequence ID" value="MFC6663848.1"/>
    <property type="molecule type" value="Genomic_DNA"/>
</dbReference>
<keyword evidence="3" id="KW-1185">Reference proteome</keyword>
<comment type="caution">
    <text evidence="2">The sequence shown here is derived from an EMBL/GenBank/DDBJ whole genome shotgun (WGS) entry which is preliminary data.</text>
</comment>
<sequence length="135" mass="14861">MKRLTKDQTKSLLTSALQRNGVSPSAIQTAVDGFMLDLAQGRSLKFGDLGTLEAQGEQVTLTPPETVKVTLTPTAKIAKQPAGWFRQERSGVVRSTPAGMTITDEAATRHFERNGYPRREAERAVHIGRTRKRVD</sequence>
<gene>
    <name evidence="2" type="ORF">ACFP90_28045</name>
</gene>
<feature type="region of interest" description="Disordered" evidence="1">
    <location>
        <begin position="116"/>
        <end position="135"/>
    </location>
</feature>
<protein>
    <submittedName>
        <fullName evidence="2">Uncharacterized protein</fullName>
    </submittedName>
</protein>
<feature type="compositionally biased region" description="Basic and acidic residues" evidence="1">
    <location>
        <begin position="116"/>
        <end position="125"/>
    </location>
</feature>
<feature type="compositionally biased region" description="Basic residues" evidence="1">
    <location>
        <begin position="126"/>
        <end position="135"/>
    </location>
</feature>
<dbReference type="RefSeq" id="WP_224609869.1">
    <property type="nucleotide sequence ID" value="NZ_JAIQXV010000012.1"/>
</dbReference>
<proteinExistence type="predicted"/>
<dbReference type="Proteomes" id="UP001596317">
    <property type="component" value="Unassembled WGS sequence"/>
</dbReference>
<name>A0ABW1ZTK7_9DEIO</name>